<dbReference type="PANTHER" id="PTHR31807">
    <property type="entry name" value="AUGMIN FAMILY MEMBER"/>
    <property type="match status" value="1"/>
</dbReference>
<feature type="compositionally biased region" description="Low complexity" evidence="2">
    <location>
        <begin position="117"/>
        <end position="132"/>
    </location>
</feature>
<dbReference type="Gramene" id="Kaladp0096s0059.1.v1.1">
    <property type="protein sequence ID" value="Kaladp0096s0059.1.v1.1"/>
    <property type="gene ID" value="Kaladp0096s0059.v1.1"/>
</dbReference>
<feature type="region of interest" description="Disordered" evidence="2">
    <location>
        <begin position="1"/>
        <end position="137"/>
    </location>
</feature>
<dbReference type="EnsemblPlants" id="Kaladp0096s0059.1.v1.1">
    <property type="protein sequence ID" value="Kaladp0096s0059.1.v1.1"/>
    <property type="gene ID" value="Kaladp0096s0059.v1.1"/>
</dbReference>
<feature type="compositionally biased region" description="Low complexity" evidence="2">
    <location>
        <begin position="10"/>
        <end position="36"/>
    </location>
</feature>
<evidence type="ECO:0000313" key="3">
    <source>
        <dbReference type="EnsemblPlants" id="Kaladp0096s0059.1.v1.1"/>
    </source>
</evidence>
<sequence length="374" mass="41515">MEHGRPTWQSSQRSPSPSMRRSRSTTTSPATSAPAADQKAPQVVGRSKSTRTSPAPFTHQRSPLHHSATASSAANSARASRSAAASSTKSSAWALSPGRSLAPPPSPDRLHSRKKSSTAVTTSSSSSSKTSKSGGGGAVSGVLKYFKAKKARPVMEQEFHRFRMLHNRLVQWRFANAKAEAAMAAVKVHAENKLFSVWIRTLKLRNVVMEKRIWVNKYEQRVKLSGIVNPQIGLLEEWMRIEKRSFEALGRLTRKLCGISVNLSMVDGAKGDVATVYDSMRMAMDTLESIEDSISGFLYQVEITCNLLQELKITAEQQRECMEELSHWVAIVSSLEATERSARLCLIQKIEELNYVEQCIYPEFDSVLCNLSRR</sequence>
<evidence type="ECO:0008006" key="5">
    <source>
        <dbReference type="Google" id="ProtNLM"/>
    </source>
</evidence>
<accession>A0A7N1A6T5</accession>
<comment type="similarity">
    <text evidence="1">Belongs to the QWRF family.</text>
</comment>
<dbReference type="GO" id="GO:0005737">
    <property type="term" value="C:cytoplasm"/>
    <property type="evidence" value="ECO:0007669"/>
    <property type="project" value="TreeGrafter"/>
</dbReference>
<evidence type="ECO:0000256" key="1">
    <source>
        <dbReference type="ARBA" id="ARBA00010016"/>
    </source>
</evidence>
<reference evidence="3" key="1">
    <citation type="submission" date="2021-01" db="UniProtKB">
        <authorList>
            <consortium name="EnsemblPlants"/>
        </authorList>
    </citation>
    <scope>IDENTIFICATION</scope>
</reference>
<dbReference type="InterPro" id="IPR007573">
    <property type="entry name" value="QWRF"/>
</dbReference>
<dbReference type="Proteomes" id="UP000594263">
    <property type="component" value="Unplaced"/>
</dbReference>
<dbReference type="GO" id="GO:0005880">
    <property type="term" value="C:nuclear microtubule"/>
    <property type="evidence" value="ECO:0007669"/>
    <property type="project" value="TreeGrafter"/>
</dbReference>
<dbReference type="Pfam" id="PF04484">
    <property type="entry name" value="QWRF"/>
    <property type="match status" value="1"/>
</dbReference>
<dbReference type="PANTHER" id="PTHR31807:SF27">
    <property type="entry name" value="QWRF MOTIF-CONTAINING PROTEIN 7"/>
    <property type="match status" value="1"/>
</dbReference>
<evidence type="ECO:0000256" key="2">
    <source>
        <dbReference type="SAM" id="MobiDB-lite"/>
    </source>
</evidence>
<dbReference type="AlphaFoldDB" id="A0A7N1A6T5"/>
<feature type="compositionally biased region" description="Low complexity" evidence="2">
    <location>
        <begin position="67"/>
        <end position="96"/>
    </location>
</feature>
<protein>
    <recommendedName>
        <fullName evidence="5">QWRF motif-containing protein 7</fullName>
    </recommendedName>
</protein>
<dbReference type="OMA" id="EYHRFRV"/>
<name>A0A7N1A6T5_KALFE</name>
<proteinExistence type="inferred from homology"/>
<keyword evidence="4" id="KW-1185">Reference proteome</keyword>
<dbReference type="GO" id="GO:0051225">
    <property type="term" value="P:spindle assembly"/>
    <property type="evidence" value="ECO:0007669"/>
    <property type="project" value="TreeGrafter"/>
</dbReference>
<evidence type="ECO:0000313" key="4">
    <source>
        <dbReference type="Proteomes" id="UP000594263"/>
    </source>
</evidence>
<dbReference type="GO" id="GO:0008017">
    <property type="term" value="F:microtubule binding"/>
    <property type="evidence" value="ECO:0007669"/>
    <property type="project" value="TreeGrafter"/>
</dbReference>
<feature type="compositionally biased region" description="Polar residues" evidence="2">
    <location>
        <begin position="50"/>
        <end position="61"/>
    </location>
</feature>
<organism evidence="3 4">
    <name type="scientific">Kalanchoe fedtschenkoi</name>
    <name type="common">Lavender scallops</name>
    <name type="synonym">South American air plant</name>
    <dbReference type="NCBI Taxonomy" id="63787"/>
    <lineage>
        <taxon>Eukaryota</taxon>
        <taxon>Viridiplantae</taxon>
        <taxon>Streptophyta</taxon>
        <taxon>Embryophyta</taxon>
        <taxon>Tracheophyta</taxon>
        <taxon>Spermatophyta</taxon>
        <taxon>Magnoliopsida</taxon>
        <taxon>eudicotyledons</taxon>
        <taxon>Gunneridae</taxon>
        <taxon>Pentapetalae</taxon>
        <taxon>Saxifragales</taxon>
        <taxon>Crassulaceae</taxon>
        <taxon>Kalanchoe</taxon>
    </lineage>
</organism>